<evidence type="ECO:0000256" key="3">
    <source>
        <dbReference type="ARBA" id="ARBA00022723"/>
    </source>
</evidence>
<dbReference type="GO" id="GO:0020037">
    <property type="term" value="F:heme binding"/>
    <property type="evidence" value="ECO:0007669"/>
    <property type="project" value="InterPro"/>
</dbReference>
<evidence type="ECO:0000256" key="2">
    <source>
        <dbReference type="ARBA" id="ARBA00022559"/>
    </source>
</evidence>
<keyword evidence="2" id="KW-0575">Peroxidase</keyword>
<proteinExistence type="predicted"/>
<dbReference type="GO" id="GO:0046872">
    <property type="term" value="F:metal ion binding"/>
    <property type="evidence" value="ECO:0007669"/>
    <property type="project" value="UniProtKB-KW"/>
</dbReference>
<dbReference type="SUPFAM" id="SSF54909">
    <property type="entry name" value="Dimeric alpha+beta barrel"/>
    <property type="match status" value="1"/>
</dbReference>
<dbReference type="PANTHER" id="PTHR30521">
    <property type="entry name" value="DEFERROCHELATASE/PEROXIDASE"/>
    <property type="match status" value="1"/>
</dbReference>
<organism evidence="6 7">
    <name type="scientific">Methylobacterium nonmethylotrophicum</name>
    <dbReference type="NCBI Taxonomy" id="1141884"/>
    <lineage>
        <taxon>Bacteria</taxon>
        <taxon>Pseudomonadati</taxon>
        <taxon>Pseudomonadota</taxon>
        <taxon>Alphaproteobacteria</taxon>
        <taxon>Hyphomicrobiales</taxon>
        <taxon>Methylobacteriaceae</taxon>
        <taxon>Methylobacterium</taxon>
    </lineage>
</organism>
<dbReference type="PROSITE" id="PS51404">
    <property type="entry name" value="DYP_PEROXIDASE"/>
    <property type="match status" value="1"/>
</dbReference>
<comment type="cofactor">
    <cofactor evidence="1">
        <name>heme b</name>
        <dbReference type="ChEBI" id="CHEBI:60344"/>
    </cofactor>
</comment>
<sequence length="561" mass="61111">MTTLLDLADIQGGILRAYGRQGFPKARAFFLTVRGDGKQGRAFVEALRPRVTTAARWHDPHRGEALLRTRAPRVKDVARAARQDDYPGAVTLRKPKVTLNLAFTFRGLLALGVPVRTLRGMPDEFIDGMAQRAEILGDDRFLDRRDAVWRDSTGDTRVHILVMLNAQMNRDGTPVAELEDETKALRDLCAASGGEVVLLPGTGPDGADFQEMSAVLRPGEDGPVPTNKEHFGLSDGFGDPVFEGQFPAGAERLRVVGGGKLMPDRTWAPLATGEFLLGYPDEAQEIPGAAMPIEFSRNGTFMAYRKLHENVASFAAYIRDQGQAYAAIHGIPPAEAEATLRAKLVGRWEDGIPLQAAPTHADWQAFQAALAEARAADDKPKLAALALRYTDFTYRDDLAGTTCPVAAHMRRANPRDMLDPHPKSGDGSALVNRRRILRRGLPYGGPDQGGSGTDAGEQGIIFLALCANLFRQFEFVQQQWMQYGLDFNVGSDTCPVIGNHPPSRDLAQDAKLVIPVDPKGGRLPFLCGRIPQLVEPRGGDYFFVPSMTALRLIGTGITDPT</sequence>
<dbReference type="GO" id="GO:0004601">
    <property type="term" value="F:peroxidase activity"/>
    <property type="evidence" value="ECO:0007669"/>
    <property type="project" value="UniProtKB-KW"/>
</dbReference>
<keyword evidence="3" id="KW-0479">Metal-binding</keyword>
<name>A0A4Z0NVB1_9HYPH</name>
<evidence type="ECO:0000256" key="5">
    <source>
        <dbReference type="ARBA" id="ARBA00023004"/>
    </source>
</evidence>
<gene>
    <name evidence="6" type="ORF">EU555_06385</name>
</gene>
<evidence type="ECO:0000256" key="4">
    <source>
        <dbReference type="ARBA" id="ARBA00023002"/>
    </source>
</evidence>
<keyword evidence="7" id="KW-1185">Reference proteome</keyword>
<evidence type="ECO:0000313" key="6">
    <source>
        <dbReference type="EMBL" id="TGE01223.1"/>
    </source>
</evidence>
<dbReference type="PANTHER" id="PTHR30521:SF0">
    <property type="entry name" value="DYP-TYPE PEROXIDASE FAMILY PROTEIN"/>
    <property type="match status" value="1"/>
</dbReference>
<keyword evidence="5" id="KW-0408">Iron</keyword>
<evidence type="ECO:0000313" key="7">
    <source>
        <dbReference type="Proteomes" id="UP000297535"/>
    </source>
</evidence>
<evidence type="ECO:0000256" key="1">
    <source>
        <dbReference type="ARBA" id="ARBA00001970"/>
    </source>
</evidence>
<dbReference type="GO" id="GO:0005829">
    <property type="term" value="C:cytosol"/>
    <property type="evidence" value="ECO:0007669"/>
    <property type="project" value="TreeGrafter"/>
</dbReference>
<comment type="caution">
    <text evidence="6">The sequence shown here is derived from an EMBL/GenBank/DDBJ whole genome shotgun (WGS) entry which is preliminary data.</text>
</comment>
<keyword evidence="4" id="KW-0560">Oxidoreductase</keyword>
<evidence type="ECO:0008006" key="8">
    <source>
        <dbReference type="Google" id="ProtNLM"/>
    </source>
</evidence>
<dbReference type="RefSeq" id="WP_135413826.1">
    <property type="nucleotide sequence ID" value="NZ_SRLB01000004.1"/>
</dbReference>
<accession>A0A4Z0NVB1</accession>
<reference evidence="6 7" key="1">
    <citation type="submission" date="2019-04" db="EMBL/GenBank/DDBJ databases">
        <authorList>
            <person name="Feng G."/>
            <person name="Zhu H."/>
        </authorList>
    </citation>
    <scope>NUCLEOTIDE SEQUENCE [LARGE SCALE GENOMIC DNA]</scope>
    <source>
        <strain evidence="6 7">6HR-1</strain>
    </source>
</reference>
<protein>
    <recommendedName>
        <fullName evidence="8">Peroxidase</fullName>
    </recommendedName>
</protein>
<dbReference type="InterPro" id="IPR011008">
    <property type="entry name" value="Dimeric_a/b-barrel"/>
</dbReference>
<dbReference type="Proteomes" id="UP000297535">
    <property type="component" value="Unassembled WGS sequence"/>
</dbReference>
<dbReference type="EMBL" id="SRLB01000004">
    <property type="protein sequence ID" value="TGE01223.1"/>
    <property type="molecule type" value="Genomic_DNA"/>
</dbReference>
<dbReference type="InterPro" id="IPR006314">
    <property type="entry name" value="Dyp_peroxidase"/>
</dbReference>
<dbReference type="OrthoDB" id="236246at2"/>
<dbReference type="AlphaFoldDB" id="A0A4Z0NVB1"/>